<dbReference type="PANTHER" id="PTHR30372:SF4">
    <property type="entry name" value="LIPID-A-DISACCHARIDE SYNTHASE, MITOCHONDRIAL-RELATED"/>
    <property type="match status" value="1"/>
</dbReference>
<evidence type="ECO:0000313" key="11">
    <source>
        <dbReference type="EMBL" id="QJE97861.1"/>
    </source>
</evidence>
<evidence type="ECO:0000256" key="6">
    <source>
        <dbReference type="ARBA" id="ARBA00022676"/>
    </source>
</evidence>
<dbReference type="EC" id="2.4.1.182" evidence="2 10"/>
<name>A0A858RMQ3_9BACT</name>
<proteinExistence type="predicted"/>
<dbReference type="InterPro" id="IPR003835">
    <property type="entry name" value="Glyco_trans_19"/>
</dbReference>
<keyword evidence="5" id="KW-0441">Lipid A biosynthesis</keyword>
<keyword evidence="7 11" id="KW-0808">Transferase</keyword>
<evidence type="ECO:0000256" key="3">
    <source>
        <dbReference type="ARBA" id="ARBA00020902"/>
    </source>
</evidence>
<dbReference type="SUPFAM" id="SSF53756">
    <property type="entry name" value="UDP-Glycosyltransferase/glycogen phosphorylase"/>
    <property type="match status" value="1"/>
</dbReference>
<dbReference type="Pfam" id="PF02684">
    <property type="entry name" value="LpxB"/>
    <property type="match status" value="1"/>
</dbReference>
<evidence type="ECO:0000313" key="12">
    <source>
        <dbReference type="Proteomes" id="UP000501812"/>
    </source>
</evidence>
<evidence type="ECO:0000256" key="2">
    <source>
        <dbReference type="ARBA" id="ARBA00012687"/>
    </source>
</evidence>
<evidence type="ECO:0000256" key="8">
    <source>
        <dbReference type="ARBA" id="ARBA00023098"/>
    </source>
</evidence>
<keyword evidence="12" id="KW-1185">Reference proteome</keyword>
<gene>
    <name evidence="11" type="primary">lpxB</name>
    <name evidence="11" type="ORF">HHL09_19415</name>
</gene>
<keyword evidence="8" id="KW-0443">Lipid metabolism</keyword>
<evidence type="ECO:0000256" key="4">
    <source>
        <dbReference type="ARBA" id="ARBA00022516"/>
    </source>
</evidence>
<keyword evidence="4" id="KW-0444">Lipid biosynthesis</keyword>
<dbReference type="PANTHER" id="PTHR30372">
    <property type="entry name" value="LIPID-A-DISACCHARIDE SYNTHASE"/>
    <property type="match status" value="1"/>
</dbReference>
<evidence type="ECO:0000256" key="1">
    <source>
        <dbReference type="ARBA" id="ARBA00002056"/>
    </source>
</evidence>
<dbReference type="RefSeq" id="WP_169456287.1">
    <property type="nucleotide sequence ID" value="NZ_CP051774.1"/>
</dbReference>
<evidence type="ECO:0000256" key="9">
    <source>
        <dbReference type="ARBA" id="ARBA00048975"/>
    </source>
</evidence>
<evidence type="ECO:0000256" key="5">
    <source>
        <dbReference type="ARBA" id="ARBA00022556"/>
    </source>
</evidence>
<protein>
    <recommendedName>
        <fullName evidence="3 10">Lipid-A-disaccharide synthase</fullName>
        <ecNumber evidence="2 10">2.4.1.182</ecNumber>
    </recommendedName>
</protein>
<comment type="function">
    <text evidence="1">Condensation of UDP-2,3-diacylglucosamine and 2,3-diacylglucosamine-1-phosphate to form lipid A disaccharide, a precursor of lipid A, a phosphorylated glycolipid that anchors the lipopolysaccharide to the outer membrane of the cell.</text>
</comment>
<organism evidence="11 12">
    <name type="scientific">Luteolibacter luteus</name>
    <dbReference type="NCBI Taxonomy" id="2728835"/>
    <lineage>
        <taxon>Bacteria</taxon>
        <taxon>Pseudomonadati</taxon>
        <taxon>Verrucomicrobiota</taxon>
        <taxon>Verrucomicrobiia</taxon>
        <taxon>Verrucomicrobiales</taxon>
        <taxon>Verrucomicrobiaceae</taxon>
        <taxon>Luteolibacter</taxon>
    </lineage>
</organism>
<comment type="catalytic activity">
    <reaction evidence="9">
        <text>a lipid X + a UDP-2-N,3-O-bis[(3R)-3-hydroxyacyl]-alpha-D-glucosamine = a lipid A disaccharide + UDP + H(+)</text>
        <dbReference type="Rhea" id="RHEA:67828"/>
        <dbReference type="ChEBI" id="CHEBI:15378"/>
        <dbReference type="ChEBI" id="CHEBI:58223"/>
        <dbReference type="ChEBI" id="CHEBI:137748"/>
        <dbReference type="ChEBI" id="CHEBI:176338"/>
        <dbReference type="ChEBI" id="CHEBI:176343"/>
        <dbReference type="EC" id="2.4.1.182"/>
    </reaction>
</comment>
<dbReference type="GO" id="GO:0005543">
    <property type="term" value="F:phospholipid binding"/>
    <property type="evidence" value="ECO:0007669"/>
    <property type="project" value="TreeGrafter"/>
</dbReference>
<sequence length="375" mass="41340">MAAALYVIAGELSGDAHGAGMLEALLAMHPELKVHGAGGPEMRAVAGDGIRDWVEEAAVMGLWEVLKRYGWFKQRFDEMLAEIKGIKPKVLVLIDYPGFNLRFAEAVKTALPETKIIYYISPQVWAWNKGRLPKMARLLDEMLCLFPFEKPIFEGAGLKTTFVGHPLVDELEEERESVPRDENLVALLPGSREREVARLFPMMLDAARRLHGKRPETRFEACGASAKLTGRMRDMAASANMSELVRISEGGAHSLMQRAACGVVASGTATLEAAYFGLPYCLVYKVAWPTYLVAKAVVKIEHIGLINILADGRLVEEFIQSDADPLHVEQSLSHFLTDDAFREETRKKLLSTASKLGGPGAHLRAASAISRWLAK</sequence>
<dbReference type="GO" id="GO:0016020">
    <property type="term" value="C:membrane"/>
    <property type="evidence" value="ECO:0007669"/>
    <property type="project" value="GOC"/>
</dbReference>
<dbReference type="Proteomes" id="UP000501812">
    <property type="component" value="Chromosome"/>
</dbReference>
<dbReference type="KEGG" id="luo:HHL09_19415"/>
<evidence type="ECO:0000256" key="10">
    <source>
        <dbReference type="NCBIfam" id="TIGR00215"/>
    </source>
</evidence>
<dbReference type="EMBL" id="CP051774">
    <property type="protein sequence ID" value="QJE97861.1"/>
    <property type="molecule type" value="Genomic_DNA"/>
</dbReference>
<accession>A0A858RMQ3</accession>
<dbReference type="NCBIfam" id="TIGR00215">
    <property type="entry name" value="lpxB"/>
    <property type="match status" value="1"/>
</dbReference>
<reference evidence="11 12" key="1">
    <citation type="submission" date="2020-04" db="EMBL/GenBank/DDBJ databases">
        <title>Luteolibacter sp. G-1-1-1 isolated from soil.</title>
        <authorList>
            <person name="Dahal R.H."/>
        </authorList>
    </citation>
    <scope>NUCLEOTIDE SEQUENCE [LARGE SCALE GENOMIC DNA]</scope>
    <source>
        <strain evidence="11 12">G-1-1-1</strain>
    </source>
</reference>
<dbReference type="GO" id="GO:0009245">
    <property type="term" value="P:lipid A biosynthetic process"/>
    <property type="evidence" value="ECO:0007669"/>
    <property type="project" value="UniProtKB-UniRule"/>
</dbReference>
<evidence type="ECO:0000256" key="7">
    <source>
        <dbReference type="ARBA" id="ARBA00022679"/>
    </source>
</evidence>
<keyword evidence="6 11" id="KW-0328">Glycosyltransferase</keyword>
<dbReference type="GO" id="GO:0008915">
    <property type="term" value="F:lipid-A-disaccharide synthase activity"/>
    <property type="evidence" value="ECO:0007669"/>
    <property type="project" value="UniProtKB-UniRule"/>
</dbReference>
<dbReference type="AlphaFoldDB" id="A0A858RMQ3"/>